<dbReference type="EMBL" id="JANIIK010000116">
    <property type="protein sequence ID" value="KAJ3588017.1"/>
    <property type="molecule type" value="Genomic_DNA"/>
</dbReference>
<evidence type="ECO:0000256" key="1">
    <source>
        <dbReference type="SAM" id="MobiDB-lite"/>
    </source>
</evidence>
<organism evidence="2 3">
    <name type="scientific">Muraenolepis orangiensis</name>
    <name type="common">Patagonian moray cod</name>
    <dbReference type="NCBI Taxonomy" id="630683"/>
    <lineage>
        <taxon>Eukaryota</taxon>
        <taxon>Metazoa</taxon>
        <taxon>Chordata</taxon>
        <taxon>Craniata</taxon>
        <taxon>Vertebrata</taxon>
        <taxon>Euteleostomi</taxon>
        <taxon>Actinopterygii</taxon>
        <taxon>Neopterygii</taxon>
        <taxon>Teleostei</taxon>
        <taxon>Neoteleostei</taxon>
        <taxon>Acanthomorphata</taxon>
        <taxon>Zeiogadaria</taxon>
        <taxon>Gadariae</taxon>
        <taxon>Gadiformes</taxon>
        <taxon>Muraenolepidoidei</taxon>
        <taxon>Muraenolepididae</taxon>
        <taxon>Muraenolepis</taxon>
    </lineage>
</organism>
<name>A0A9Q0DK07_9TELE</name>
<proteinExistence type="predicted"/>
<gene>
    <name evidence="2" type="ORF">NHX12_011611</name>
</gene>
<sequence length="81" mass="8947">MEEEKYLVPGCRSLTSRGDRPHTRNPPTQPPQGARTLAQGARTLAQGPFRQAGRLENLCPAPPQSYQEDQAFIWTSPACLV</sequence>
<dbReference type="AlphaFoldDB" id="A0A9Q0DK07"/>
<evidence type="ECO:0000313" key="2">
    <source>
        <dbReference type="EMBL" id="KAJ3588017.1"/>
    </source>
</evidence>
<evidence type="ECO:0000313" key="3">
    <source>
        <dbReference type="Proteomes" id="UP001148018"/>
    </source>
</evidence>
<reference evidence="2" key="1">
    <citation type="submission" date="2022-07" db="EMBL/GenBank/DDBJ databases">
        <title>Chromosome-level genome of Muraenolepis orangiensis.</title>
        <authorList>
            <person name="Kim J."/>
        </authorList>
    </citation>
    <scope>NUCLEOTIDE SEQUENCE</scope>
    <source>
        <strain evidence="2">KU_S4_2022</strain>
        <tissue evidence="2">Muscle</tissue>
    </source>
</reference>
<comment type="caution">
    <text evidence="2">The sequence shown here is derived from an EMBL/GenBank/DDBJ whole genome shotgun (WGS) entry which is preliminary data.</text>
</comment>
<feature type="region of interest" description="Disordered" evidence="1">
    <location>
        <begin position="1"/>
        <end position="34"/>
    </location>
</feature>
<accession>A0A9Q0DK07</accession>
<keyword evidence="3" id="KW-1185">Reference proteome</keyword>
<protein>
    <submittedName>
        <fullName evidence="2">Uncharacterized protein</fullName>
    </submittedName>
</protein>
<dbReference type="Proteomes" id="UP001148018">
    <property type="component" value="Unassembled WGS sequence"/>
</dbReference>